<evidence type="ECO:0000259" key="2">
    <source>
        <dbReference type="Pfam" id="PF07331"/>
    </source>
</evidence>
<dbReference type="AlphaFoldDB" id="A0A844HX20"/>
<comment type="caution">
    <text evidence="3">The sequence shown here is derived from an EMBL/GenBank/DDBJ whole genome shotgun (WGS) entry which is preliminary data.</text>
</comment>
<dbReference type="EMBL" id="WMIG01000024">
    <property type="protein sequence ID" value="MTH62012.1"/>
    <property type="molecule type" value="Genomic_DNA"/>
</dbReference>
<keyword evidence="1" id="KW-0472">Membrane</keyword>
<evidence type="ECO:0000313" key="3">
    <source>
        <dbReference type="EMBL" id="MTH62012.1"/>
    </source>
</evidence>
<name>A0A844HX20_9RHOB</name>
<keyword evidence="1" id="KW-0812">Transmembrane</keyword>
<accession>A0A844HX20</accession>
<dbReference type="Pfam" id="PF07331">
    <property type="entry name" value="TctB"/>
    <property type="match status" value="1"/>
</dbReference>
<dbReference type="OrthoDB" id="5186924at2"/>
<gene>
    <name evidence="3" type="ORF">GL300_22705</name>
</gene>
<evidence type="ECO:0000313" key="4">
    <source>
        <dbReference type="Proteomes" id="UP000449846"/>
    </source>
</evidence>
<protein>
    <recommendedName>
        <fullName evidence="2">DUF1468 domain-containing protein</fullName>
    </recommendedName>
</protein>
<feature type="transmembrane region" description="Helical" evidence="1">
    <location>
        <begin position="43"/>
        <end position="61"/>
    </location>
</feature>
<feature type="transmembrane region" description="Helical" evidence="1">
    <location>
        <begin position="111"/>
        <end position="141"/>
    </location>
</feature>
<feature type="domain" description="DUF1468" evidence="2">
    <location>
        <begin position="44"/>
        <end position="177"/>
    </location>
</feature>
<proteinExistence type="predicted"/>
<dbReference type="InterPro" id="IPR009936">
    <property type="entry name" value="DUF1468"/>
</dbReference>
<keyword evidence="4" id="KW-1185">Reference proteome</keyword>
<keyword evidence="1" id="KW-1133">Transmembrane helix</keyword>
<evidence type="ECO:0000256" key="1">
    <source>
        <dbReference type="SAM" id="Phobius"/>
    </source>
</evidence>
<dbReference type="Proteomes" id="UP000449846">
    <property type="component" value="Unassembled WGS sequence"/>
</dbReference>
<feature type="transmembrane region" description="Helical" evidence="1">
    <location>
        <begin position="153"/>
        <end position="178"/>
    </location>
</feature>
<sequence length="179" mass="19412">MPGRTAELHQGKEHPCQVRAARGLTGWGGGNMRFEDRPMRWDVLVGAVIIGVAAIFFGYGLRLSFGSPMQMGPGFVPVCTAAILALLGTIITVEGWRGEPTLADLPRLRPFLVVVACPIVFAMMIGWAGMVPTVIVTSLLARMAEPFRWGWDLLLVPLTLVIIAVVVFIKFIGVAIPIF</sequence>
<reference evidence="3 4" key="1">
    <citation type="submission" date="2019-11" db="EMBL/GenBank/DDBJ databases">
        <authorList>
            <person name="Dong K."/>
        </authorList>
    </citation>
    <scope>NUCLEOTIDE SEQUENCE [LARGE SCALE GENOMIC DNA]</scope>
    <source>
        <strain evidence="3 4">NBRC 112902</strain>
    </source>
</reference>
<feature type="transmembrane region" description="Helical" evidence="1">
    <location>
        <begin position="73"/>
        <end position="91"/>
    </location>
</feature>
<organism evidence="3 4">
    <name type="scientific">Paracoccus litorisediminis</name>
    <dbReference type="NCBI Taxonomy" id="2006130"/>
    <lineage>
        <taxon>Bacteria</taxon>
        <taxon>Pseudomonadati</taxon>
        <taxon>Pseudomonadota</taxon>
        <taxon>Alphaproteobacteria</taxon>
        <taxon>Rhodobacterales</taxon>
        <taxon>Paracoccaceae</taxon>
        <taxon>Paracoccus</taxon>
    </lineage>
</organism>